<organism evidence="2 3">
    <name type="scientific">Candidatus Thiodictyon syntrophicum</name>
    <dbReference type="NCBI Taxonomy" id="1166950"/>
    <lineage>
        <taxon>Bacteria</taxon>
        <taxon>Pseudomonadati</taxon>
        <taxon>Pseudomonadota</taxon>
        <taxon>Gammaproteobacteria</taxon>
        <taxon>Chromatiales</taxon>
        <taxon>Chromatiaceae</taxon>
        <taxon>Thiodictyon</taxon>
    </lineage>
</organism>
<dbReference type="AlphaFoldDB" id="A0A2K8U7J5"/>
<gene>
    <name evidence="2" type="ORF">THSYN_11740</name>
</gene>
<accession>A0A2K8U7J5</accession>
<protein>
    <submittedName>
        <fullName evidence="2">Uncharacterized protein</fullName>
    </submittedName>
</protein>
<sequence length="87" mass="8974">MSEPAVSAAIHAPTFILLFSSDFTPAARQGFSTLPADMQAHGARSVGLPETRGPQQVRATLRSTASAGGTGQKNAPLRAVDSHAFLA</sequence>
<dbReference type="Proteomes" id="UP000232638">
    <property type="component" value="Chromosome"/>
</dbReference>
<reference evidence="2 3" key="1">
    <citation type="submission" date="2017-03" db="EMBL/GenBank/DDBJ databases">
        <title>Complete genome sequence of Candidatus 'Thiodictyon syntrophicum' sp. nov. strain Cad16T, a photolithoautotroph purple sulfur bacterium isolated from an alpine meromictic lake.</title>
        <authorList>
            <person name="Luedin S.M."/>
            <person name="Pothier J.F."/>
            <person name="Danza F."/>
            <person name="Storelli N."/>
            <person name="Wittwer M."/>
            <person name="Tonolla M."/>
        </authorList>
    </citation>
    <scope>NUCLEOTIDE SEQUENCE [LARGE SCALE GENOMIC DNA]</scope>
    <source>
        <strain evidence="2 3">Cad16T</strain>
    </source>
</reference>
<dbReference type="EMBL" id="CP020370">
    <property type="protein sequence ID" value="AUB81560.1"/>
    <property type="molecule type" value="Genomic_DNA"/>
</dbReference>
<evidence type="ECO:0000256" key="1">
    <source>
        <dbReference type="SAM" id="MobiDB-lite"/>
    </source>
</evidence>
<name>A0A2K8U7J5_9GAMM</name>
<evidence type="ECO:0000313" key="2">
    <source>
        <dbReference type="EMBL" id="AUB81560.1"/>
    </source>
</evidence>
<keyword evidence="3" id="KW-1185">Reference proteome</keyword>
<evidence type="ECO:0000313" key="3">
    <source>
        <dbReference type="Proteomes" id="UP000232638"/>
    </source>
</evidence>
<dbReference type="KEGG" id="tsy:THSYN_11740"/>
<feature type="region of interest" description="Disordered" evidence="1">
    <location>
        <begin position="63"/>
        <end position="87"/>
    </location>
</feature>
<proteinExistence type="predicted"/>